<dbReference type="AlphaFoldDB" id="A0A1J5HYJ0"/>
<accession>A0A1J5HYJ0</accession>
<dbReference type="EMBL" id="MNZM01000020">
    <property type="protein sequence ID" value="OIP85903.1"/>
    <property type="molecule type" value="Genomic_DNA"/>
</dbReference>
<evidence type="ECO:0000313" key="2">
    <source>
        <dbReference type="Proteomes" id="UP000183758"/>
    </source>
</evidence>
<protein>
    <recommendedName>
        <fullName evidence="3">Maf-like protein</fullName>
    </recommendedName>
</protein>
<dbReference type="Proteomes" id="UP000183758">
    <property type="component" value="Unassembled WGS sequence"/>
</dbReference>
<sequence>MKIIICGSLSASKEIISTKKILEQAGHVVEIPEGVKRENLRPTNTTTSSEKADTKIQHDLLRGYFKKIKNHDIVLVVNPEKKGVKGYVGGNTLIEMAFAHVLNKKLYCLYHLPELSYTTEIMATQPIILYGKLDIFTK</sequence>
<comment type="caution">
    <text evidence="1">The sequence shown here is derived from an EMBL/GenBank/DDBJ whole genome shotgun (WGS) entry which is preliminary data.</text>
</comment>
<proteinExistence type="predicted"/>
<evidence type="ECO:0008006" key="3">
    <source>
        <dbReference type="Google" id="ProtNLM"/>
    </source>
</evidence>
<gene>
    <name evidence="1" type="ORF">AUK04_00880</name>
</gene>
<name>A0A1J5HYJ0_9BACT</name>
<evidence type="ECO:0000313" key="1">
    <source>
        <dbReference type="EMBL" id="OIP85903.1"/>
    </source>
</evidence>
<reference evidence="1 2" key="1">
    <citation type="journal article" date="2016" name="Environ. Microbiol.">
        <title>Genomic resolution of a cold subsurface aquifer community provides metabolic insights for novel microbes adapted to high CO concentrations.</title>
        <authorList>
            <person name="Probst A.J."/>
            <person name="Castelle C.J."/>
            <person name="Singh A."/>
            <person name="Brown C.T."/>
            <person name="Anantharaman K."/>
            <person name="Sharon I."/>
            <person name="Hug L.A."/>
            <person name="Burstein D."/>
            <person name="Emerson J.B."/>
            <person name="Thomas B.C."/>
            <person name="Banfield J.F."/>
        </authorList>
    </citation>
    <scope>NUCLEOTIDE SEQUENCE [LARGE SCALE GENOMIC DNA]</scope>
    <source>
        <strain evidence="1">CG2_30_33_16</strain>
    </source>
</reference>
<organism evidence="1 2">
    <name type="scientific">Candidatus Roizmanbacteria bacterium CG2_30_33_16</name>
    <dbReference type="NCBI Taxonomy" id="1805340"/>
    <lineage>
        <taxon>Bacteria</taxon>
        <taxon>Candidatus Roizmaniibacteriota</taxon>
    </lineage>
</organism>